<comment type="caution">
    <text evidence="4">The sequence shown here is derived from an EMBL/GenBank/DDBJ whole genome shotgun (WGS) entry which is preliminary data.</text>
</comment>
<keyword evidence="5" id="KW-1185">Reference proteome</keyword>
<dbReference type="InterPro" id="IPR041614">
    <property type="entry name" value="DprA_WH"/>
</dbReference>
<comment type="similarity">
    <text evidence="1">Belongs to the DprA/Smf family.</text>
</comment>
<dbReference type="Gene3D" id="1.10.10.10">
    <property type="entry name" value="Winged helix-like DNA-binding domain superfamily/Winged helix DNA-binding domain"/>
    <property type="match status" value="1"/>
</dbReference>
<evidence type="ECO:0000313" key="5">
    <source>
        <dbReference type="Proteomes" id="UP000297861"/>
    </source>
</evidence>
<feature type="domain" description="Smf/DprA SLOG" evidence="2">
    <location>
        <begin position="84"/>
        <end position="294"/>
    </location>
</feature>
<dbReference type="InterPro" id="IPR003488">
    <property type="entry name" value="DprA"/>
</dbReference>
<accession>A0A4Y8LDN4</accession>
<dbReference type="InterPro" id="IPR010994">
    <property type="entry name" value="RuvA_2-like"/>
</dbReference>
<dbReference type="RefSeq" id="WP_026625142.1">
    <property type="nucleotide sequence ID" value="NZ_JAWZLG010000034.1"/>
</dbReference>
<dbReference type="STRING" id="1121485.GCA_000426485_00916"/>
<proteinExistence type="inferred from homology"/>
<dbReference type="InterPro" id="IPR057666">
    <property type="entry name" value="DrpA_SLOG"/>
</dbReference>
<dbReference type="InterPro" id="IPR036388">
    <property type="entry name" value="WH-like_DNA-bd_sf"/>
</dbReference>
<dbReference type="Proteomes" id="UP000297861">
    <property type="component" value="Unassembled WGS sequence"/>
</dbReference>
<gene>
    <name evidence="4" type="primary">dprA</name>
    <name evidence="4" type="ORF">E2605_00755</name>
</gene>
<reference evidence="4 5" key="1">
    <citation type="submission" date="2019-03" db="EMBL/GenBank/DDBJ databases">
        <title>San Antonio Military Medical Center submission to MRSN (WRAIR), pending publication.</title>
        <authorList>
            <person name="Blyth D.M."/>
            <person name="Mccarthy S.L."/>
            <person name="Schall S.E."/>
            <person name="Stam J.A."/>
            <person name="Ong A.C."/>
            <person name="Mcgann P.T."/>
        </authorList>
    </citation>
    <scope>NUCLEOTIDE SEQUENCE [LARGE SCALE GENOMIC DNA]</scope>
    <source>
        <strain evidence="4 5">MRSN571793</strain>
    </source>
</reference>
<dbReference type="AlphaFoldDB" id="A0A4Y8LDN4"/>
<dbReference type="Pfam" id="PF17782">
    <property type="entry name" value="WHD_DprA"/>
    <property type="match status" value="1"/>
</dbReference>
<dbReference type="PANTHER" id="PTHR43022">
    <property type="entry name" value="PROTEIN SMF"/>
    <property type="match status" value="1"/>
</dbReference>
<dbReference type="EMBL" id="SOML01000001">
    <property type="protein sequence ID" value="TFD98646.1"/>
    <property type="molecule type" value="Genomic_DNA"/>
</dbReference>
<dbReference type="Pfam" id="PF02481">
    <property type="entry name" value="DNA_processg_A"/>
    <property type="match status" value="1"/>
</dbReference>
<evidence type="ECO:0000259" key="3">
    <source>
        <dbReference type="Pfam" id="PF17782"/>
    </source>
</evidence>
<protein>
    <submittedName>
        <fullName evidence="4">DNA-protecting protein DprA</fullName>
    </submittedName>
</protein>
<dbReference type="OrthoDB" id="9785707at2"/>
<dbReference type="GO" id="GO:0009294">
    <property type="term" value="P:DNA-mediated transformation"/>
    <property type="evidence" value="ECO:0007669"/>
    <property type="project" value="InterPro"/>
</dbReference>
<sequence>MNNNTTKLFFQIALTQINGVGDVLARNLLDEIGDEERIFKSSRKELMSIPNFSTHLANEILNPEVLRKAEKELDFITKNNIRTFFYKDQNYPYRLKECIDAPILFYYKGNTNLDNTKVISIVGTRKSNGYGNDFCDRFLEDIASSFPDALIVSGLAYGIDIQSHKSAIRVGLPTVGVLAHGLDRIYPSVHRQIAINMLDNGGLLTEFVSMTEPDKYNFVKRNRIVAGLADATVVVQSDMKGGSLITADLACSYDRDVFALPGRITDKESGGCNMLIEQNKAVMLLSAEQFIQYMQWDVKNKVQPRQQELFLNLSPDQQAVYDLLLENDSLHINALSMQSNMPLTSLLPLLLMMEMKDIIRTLPGNNYELVYK</sequence>
<evidence type="ECO:0000256" key="1">
    <source>
        <dbReference type="ARBA" id="ARBA00006525"/>
    </source>
</evidence>
<dbReference type="SUPFAM" id="SSF102405">
    <property type="entry name" value="MCP/YpsA-like"/>
    <property type="match status" value="1"/>
</dbReference>
<feature type="domain" description="DprA winged helix" evidence="3">
    <location>
        <begin position="313"/>
        <end position="365"/>
    </location>
</feature>
<dbReference type="PANTHER" id="PTHR43022:SF1">
    <property type="entry name" value="PROTEIN SMF"/>
    <property type="match status" value="1"/>
</dbReference>
<organism evidence="4 5">
    <name type="scientific">Dysgonomonas capnocytophagoides</name>
    <dbReference type="NCBI Taxonomy" id="45254"/>
    <lineage>
        <taxon>Bacteria</taxon>
        <taxon>Pseudomonadati</taxon>
        <taxon>Bacteroidota</taxon>
        <taxon>Bacteroidia</taxon>
        <taxon>Bacteroidales</taxon>
        <taxon>Dysgonomonadaceae</taxon>
        <taxon>Dysgonomonas</taxon>
    </lineage>
</organism>
<evidence type="ECO:0000259" key="2">
    <source>
        <dbReference type="Pfam" id="PF02481"/>
    </source>
</evidence>
<dbReference type="SUPFAM" id="SSF47781">
    <property type="entry name" value="RuvA domain 2-like"/>
    <property type="match status" value="1"/>
</dbReference>
<evidence type="ECO:0000313" key="4">
    <source>
        <dbReference type="EMBL" id="TFD98646.1"/>
    </source>
</evidence>
<dbReference type="Gene3D" id="3.40.50.450">
    <property type="match status" value="1"/>
</dbReference>
<dbReference type="NCBIfam" id="TIGR00732">
    <property type="entry name" value="dprA"/>
    <property type="match status" value="1"/>
</dbReference>
<name>A0A4Y8LDN4_9BACT</name>